<accession>A0A7S0GI42</accession>
<proteinExistence type="predicted"/>
<name>A0A7S0GI42_9STRA</name>
<evidence type="ECO:0000313" key="1">
    <source>
        <dbReference type="EMBL" id="CAD8421662.1"/>
    </source>
</evidence>
<gene>
    <name evidence="1" type="ORF">PINE0816_LOCUS17818</name>
</gene>
<protein>
    <submittedName>
        <fullName evidence="1">Uncharacterized protein</fullName>
    </submittedName>
</protein>
<organism evidence="1">
    <name type="scientific">Proboscia inermis</name>
    <dbReference type="NCBI Taxonomy" id="420281"/>
    <lineage>
        <taxon>Eukaryota</taxon>
        <taxon>Sar</taxon>
        <taxon>Stramenopiles</taxon>
        <taxon>Ochrophyta</taxon>
        <taxon>Bacillariophyta</taxon>
        <taxon>Coscinodiscophyceae</taxon>
        <taxon>Rhizosoleniophycidae</taxon>
        <taxon>Rhizosoleniales</taxon>
        <taxon>Rhizosoleniaceae</taxon>
        <taxon>Proboscia</taxon>
    </lineage>
</organism>
<dbReference type="EMBL" id="HBEL01038302">
    <property type="protein sequence ID" value="CAD8421662.1"/>
    <property type="molecule type" value="Transcribed_RNA"/>
</dbReference>
<sequence>MYTFSHFKILVVQLSFYTVLYPMKHDKVILYGFKSRVLVLNNEHMLLAGYALATGVILVSLSCLERPELHIVHGAGDTSGYNKRMVWIDYIIPYIYFHK</sequence>
<reference evidence="1" key="1">
    <citation type="submission" date="2021-01" db="EMBL/GenBank/DDBJ databases">
        <authorList>
            <person name="Corre E."/>
            <person name="Pelletier E."/>
            <person name="Niang G."/>
            <person name="Scheremetjew M."/>
            <person name="Finn R."/>
            <person name="Kale V."/>
            <person name="Holt S."/>
            <person name="Cochrane G."/>
            <person name="Meng A."/>
            <person name="Brown T."/>
            <person name="Cohen L."/>
        </authorList>
    </citation>
    <scope>NUCLEOTIDE SEQUENCE</scope>
    <source>
        <strain evidence="1">CCAP1064/1</strain>
    </source>
</reference>
<dbReference type="AlphaFoldDB" id="A0A7S0GI42"/>